<gene>
    <name evidence="1" type="ORF">PsorP6_004406</name>
</gene>
<dbReference type="EMBL" id="CM047587">
    <property type="protein sequence ID" value="KAI9908283.1"/>
    <property type="molecule type" value="Genomic_DNA"/>
</dbReference>
<organism evidence="1 2">
    <name type="scientific">Peronosclerospora sorghi</name>
    <dbReference type="NCBI Taxonomy" id="230839"/>
    <lineage>
        <taxon>Eukaryota</taxon>
        <taxon>Sar</taxon>
        <taxon>Stramenopiles</taxon>
        <taxon>Oomycota</taxon>
        <taxon>Peronosporomycetes</taxon>
        <taxon>Peronosporales</taxon>
        <taxon>Peronosporaceae</taxon>
        <taxon>Peronosclerospora</taxon>
    </lineage>
</organism>
<comment type="caution">
    <text evidence="1">The sequence shown here is derived from an EMBL/GenBank/DDBJ whole genome shotgun (WGS) entry which is preliminary data.</text>
</comment>
<protein>
    <submittedName>
        <fullName evidence="1">Uncharacterized protein</fullName>
    </submittedName>
</protein>
<proteinExistence type="predicted"/>
<evidence type="ECO:0000313" key="2">
    <source>
        <dbReference type="Proteomes" id="UP001163321"/>
    </source>
</evidence>
<name>A0ACC0VRC8_9STRA</name>
<reference evidence="1 2" key="1">
    <citation type="journal article" date="2022" name="bioRxiv">
        <title>The genome of the oomycete Peronosclerospora sorghi, a cosmopolitan pathogen of maize and sorghum, is inflated with dispersed pseudogenes.</title>
        <authorList>
            <person name="Fletcher K."/>
            <person name="Martin F."/>
            <person name="Isakeit T."/>
            <person name="Cavanaugh K."/>
            <person name="Magill C."/>
            <person name="Michelmore R."/>
        </authorList>
    </citation>
    <scope>NUCLEOTIDE SEQUENCE [LARGE SCALE GENOMIC DNA]</scope>
    <source>
        <strain evidence="1">P6</strain>
    </source>
</reference>
<evidence type="ECO:0000313" key="1">
    <source>
        <dbReference type="EMBL" id="KAI9908283.1"/>
    </source>
</evidence>
<accession>A0ACC0VRC8</accession>
<sequence length="99" mass="10872">MHKASGVVAAVKIALENPDEEQSFPALELEIPSLKLVQALGGHENIVDLRDVHVEGRKPYMVTELASGGELFEQILTYGSYSETKARDVTRKFASALLF</sequence>
<dbReference type="Proteomes" id="UP001163321">
    <property type="component" value="Chromosome 8"/>
</dbReference>
<keyword evidence="2" id="KW-1185">Reference proteome</keyword>